<sequence>MKIIDYKKILNKSDSENVITRIVLQDESKKEYELIGILMKEEKDMIRVAFNAKDDEVIDYLDIKKSNVVSINILTPSDIVEL</sequence>
<protein>
    <submittedName>
        <fullName evidence="1">Uncharacterized protein</fullName>
    </submittedName>
</protein>
<proteinExistence type="predicted"/>
<evidence type="ECO:0000313" key="1">
    <source>
        <dbReference type="EMBL" id="VAW25291.1"/>
    </source>
</evidence>
<dbReference type="AlphaFoldDB" id="A0A3B0U2L2"/>
<dbReference type="EMBL" id="UOER01000351">
    <property type="protein sequence ID" value="VAW25291.1"/>
    <property type="molecule type" value="Genomic_DNA"/>
</dbReference>
<name>A0A3B0U2L2_9ZZZZ</name>
<accession>A0A3B0U2L2</accession>
<organism evidence="1">
    <name type="scientific">hydrothermal vent metagenome</name>
    <dbReference type="NCBI Taxonomy" id="652676"/>
    <lineage>
        <taxon>unclassified sequences</taxon>
        <taxon>metagenomes</taxon>
        <taxon>ecological metagenomes</taxon>
    </lineage>
</organism>
<reference evidence="1" key="1">
    <citation type="submission" date="2018-06" db="EMBL/GenBank/DDBJ databases">
        <authorList>
            <person name="Zhirakovskaya E."/>
        </authorList>
    </citation>
    <scope>NUCLEOTIDE SEQUENCE</scope>
</reference>
<gene>
    <name evidence="1" type="ORF">MNBD_BACTEROID04-1998</name>
</gene>